<dbReference type="AlphaFoldDB" id="A0A2Z7C297"/>
<name>A0A2Z7C297_9LAMI</name>
<feature type="chain" id="PRO_5016341067" evidence="1">
    <location>
        <begin position="22"/>
        <end position="285"/>
    </location>
</feature>
<organism evidence="2 3">
    <name type="scientific">Dorcoceras hygrometricum</name>
    <dbReference type="NCBI Taxonomy" id="472368"/>
    <lineage>
        <taxon>Eukaryota</taxon>
        <taxon>Viridiplantae</taxon>
        <taxon>Streptophyta</taxon>
        <taxon>Embryophyta</taxon>
        <taxon>Tracheophyta</taxon>
        <taxon>Spermatophyta</taxon>
        <taxon>Magnoliopsida</taxon>
        <taxon>eudicotyledons</taxon>
        <taxon>Gunneridae</taxon>
        <taxon>Pentapetalae</taxon>
        <taxon>asterids</taxon>
        <taxon>lamiids</taxon>
        <taxon>Lamiales</taxon>
        <taxon>Gesneriaceae</taxon>
        <taxon>Didymocarpoideae</taxon>
        <taxon>Trichosporeae</taxon>
        <taxon>Loxocarpinae</taxon>
        <taxon>Dorcoceras</taxon>
    </lineage>
</organism>
<reference evidence="2 3" key="1">
    <citation type="journal article" date="2015" name="Proc. Natl. Acad. Sci. U.S.A.">
        <title>The resurrection genome of Boea hygrometrica: A blueprint for survival of dehydration.</title>
        <authorList>
            <person name="Xiao L."/>
            <person name="Yang G."/>
            <person name="Zhang L."/>
            <person name="Yang X."/>
            <person name="Zhao S."/>
            <person name="Ji Z."/>
            <person name="Zhou Q."/>
            <person name="Hu M."/>
            <person name="Wang Y."/>
            <person name="Chen M."/>
            <person name="Xu Y."/>
            <person name="Jin H."/>
            <person name="Xiao X."/>
            <person name="Hu G."/>
            <person name="Bao F."/>
            <person name="Hu Y."/>
            <person name="Wan P."/>
            <person name="Li L."/>
            <person name="Deng X."/>
            <person name="Kuang T."/>
            <person name="Xiang C."/>
            <person name="Zhu J.K."/>
            <person name="Oliver M.J."/>
            <person name="He Y."/>
        </authorList>
    </citation>
    <scope>NUCLEOTIDE SEQUENCE [LARGE SCALE GENOMIC DNA]</scope>
    <source>
        <strain evidence="3">cv. XS01</strain>
    </source>
</reference>
<dbReference type="EMBL" id="KV001961">
    <property type="protein sequence ID" value="KZV38405.1"/>
    <property type="molecule type" value="Genomic_DNA"/>
</dbReference>
<evidence type="ECO:0000313" key="3">
    <source>
        <dbReference type="Proteomes" id="UP000250235"/>
    </source>
</evidence>
<evidence type="ECO:0000256" key="1">
    <source>
        <dbReference type="SAM" id="SignalP"/>
    </source>
</evidence>
<proteinExistence type="predicted"/>
<evidence type="ECO:0000313" key="2">
    <source>
        <dbReference type="EMBL" id="KZV38405.1"/>
    </source>
</evidence>
<keyword evidence="3" id="KW-1185">Reference proteome</keyword>
<feature type="signal peptide" evidence="1">
    <location>
        <begin position="1"/>
        <end position="21"/>
    </location>
</feature>
<dbReference type="Proteomes" id="UP000250235">
    <property type="component" value="Unassembled WGS sequence"/>
</dbReference>
<gene>
    <name evidence="2" type="ORF">F511_29082</name>
</gene>
<sequence length="285" mass="30865">MGGYLILGLGLECGVVVLSLGSRTPQNPLLVLNTLSKYPCGNLESSTCVTLNGSGIQLVVGPQPLWLRNHNSGPAHRIMYGPFNPNIPIRSATIGKSRVAIDPIAMYTSWRSNSDIASVTSIGYPRMSASGESSTTMHRILHASGSHPIPTPYDPKFHRAVRRRFRVSAISPAFNAFGFQLSRVVLEIRFLRGFGTRHLLLAILATSCCLCKTPAFGFEDQPSAGQDQISRALNCGNRCSESEFRNPSHFGVRSVHSCASSPLEACQEPLIVRAPLAPTITPRPL</sequence>
<keyword evidence="1" id="KW-0732">Signal</keyword>
<accession>A0A2Z7C297</accession>
<protein>
    <submittedName>
        <fullName evidence="2">Calmodulin-binding transcription activator (Camta), plant</fullName>
    </submittedName>
</protein>